<evidence type="ECO:0000256" key="1">
    <source>
        <dbReference type="ARBA" id="ARBA00022676"/>
    </source>
</evidence>
<evidence type="ECO:0000256" key="2">
    <source>
        <dbReference type="ARBA" id="ARBA00022679"/>
    </source>
</evidence>
<dbReference type="RefSeq" id="WP_132777166.1">
    <property type="nucleotide sequence ID" value="NZ_SMBZ01000010.1"/>
</dbReference>
<proteinExistence type="inferred from homology"/>
<dbReference type="AlphaFoldDB" id="A0A4R3VZ83"/>
<dbReference type="InterPro" id="IPR023296">
    <property type="entry name" value="Glyco_hydro_beta-prop_sf"/>
</dbReference>
<keyword evidence="4" id="KW-0378">Hydrolase</keyword>
<dbReference type="InterPro" id="IPR007184">
    <property type="entry name" value="Mannoside_phosphorylase"/>
</dbReference>
<gene>
    <name evidence="4" type="ORF">EDC17_101073</name>
</gene>
<reference evidence="4 5" key="1">
    <citation type="submission" date="2019-03" db="EMBL/GenBank/DDBJ databases">
        <title>Genomic Encyclopedia of Type Strains, Phase IV (KMG-IV): sequencing the most valuable type-strain genomes for metagenomic binning, comparative biology and taxonomic classification.</title>
        <authorList>
            <person name="Goeker M."/>
        </authorList>
    </citation>
    <scope>NUCLEOTIDE SEQUENCE [LARGE SCALE GENOMIC DNA]</scope>
    <source>
        <strain evidence="4 5">DSM 22362</strain>
    </source>
</reference>
<dbReference type="CDD" id="cd18613">
    <property type="entry name" value="GH130"/>
    <property type="match status" value="1"/>
</dbReference>
<dbReference type="PANTHER" id="PTHR34106">
    <property type="entry name" value="GLYCOSIDASE"/>
    <property type="match status" value="1"/>
</dbReference>
<evidence type="ECO:0000256" key="3">
    <source>
        <dbReference type="ARBA" id="ARBA00024356"/>
    </source>
</evidence>
<keyword evidence="5" id="KW-1185">Reference proteome</keyword>
<organism evidence="4 5">
    <name type="scientific">Sphingobacterium alimentarium</name>
    <dbReference type="NCBI Taxonomy" id="797292"/>
    <lineage>
        <taxon>Bacteria</taxon>
        <taxon>Pseudomonadati</taxon>
        <taxon>Bacteroidota</taxon>
        <taxon>Sphingobacteriia</taxon>
        <taxon>Sphingobacteriales</taxon>
        <taxon>Sphingobacteriaceae</taxon>
        <taxon>Sphingobacterium</taxon>
    </lineage>
</organism>
<comment type="caution">
    <text evidence="4">The sequence shown here is derived from an EMBL/GenBank/DDBJ whole genome shotgun (WGS) entry which is preliminary data.</text>
</comment>
<dbReference type="PANTHER" id="PTHR34106:SF4">
    <property type="entry name" value="BLL5143 PROTEIN"/>
    <property type="match status" value="1"/>
</dbReference>
<evidence type="ECO:0000313" key="4">
    <source>
        <dbReference type="EMBL" id="TCV18670.1"/>
    </source>
</evidence>
<name>A0A4R3VZ83_9SPHI</name>
<sequence length="489" mass="56412">MGLKLIRKNIIFKPDSTRVLARYFNIGDVRIEKVIKRVLALTSAEKDTILNQLLRNFSNRHRSVVDVWERNFKRSMETPLSAEIMDYNYNLKERLIIGAYFTMEYSVEAAAFFNPSIVESPDQTQLQEGQKRIILSFRATGEGHVSSIVFRSGIIDENLDIHLDEVGKLLEKPKRFKNHEYNKNEFFSKLYNIDSVDNEFAEIILKKFPESFTYEELRKLIKELIAEHQGNPAHTLFINHILWLASSHYQITYSLDTSISERVIFPISDTERNGIEDARFLKFDHGNGSYMYYATYTAYDGSMIMPKLLSTKDFITFKVQPINGKIANKGAAMFPKKINGKYAMLCRIDGENNYISFSDDLINWHEEVILLREPQYHWEFVQIGNCGSPIETPKGWLVLTHSVGPMREYSISVSLLDLNDPTKIIGKLNEPLMYPNQQEREGYVPNVVYSCGQIVHNGHLIIPYAMSDHSSTYATIELDSLLEELLRNG</sequence>
<protein>
    <submittedName>
        <fullName evidence="4">Putative GH43/DUF377 family glycosyl hydrolase</fullName>
    </submittedName>
</protein>
<evidence type="ECO:0000313" key="5">
    <source>
        <dbReference type="Proteomes" id="UP000295197"/>
    </source>
</evidence>
<keyword evidence="2" id="KW-0808">Transferase</keyword>
<dbReference type="EMBL" id="SMBZ01000010">
    <property type="protein sequence ID" value="TCV18670.1"/>
    <property type="molecule type" value="Genomic_DNA"/>
</dbReference>
<dbReference type="Pfam" id="PF04041">
    <property type="entry name" value="Glyco_hydro_130"/>
    <property type="match status" value="1"/>
</dbReference>
<dbReference type="Proteomes" id="UP000295197">
    <property type="component" value="Unassembled WGS sequence"/>
</dbReference>
<dbReference type="Gene3D" id="2.115.10.20">
    <property type="entry name" value="Glycosyl hydrolase domain, family 43"/>
    <property type="match status" value="1"/>
</dbReference>
<keyword evidence="1" id="KW-0328">Glycosyltransferase</keyword>
<dbReference type="OrthoDB" id="9775877at2"/>
<dbReference type="GO" id="GO:0016787">
    <property type="term" value="F:hydrolase activity"/>
    <property type="evidence" value="ECO:0007669"/>
    <property type="project" value="UniProtKB-KW"/>
</dbReference>
<comment type="similarity">
    <text evidence="3">Belongs to the glycosyl hydrolase 130 family.</text>
</comment>
<accession>A0A4R3VZ83</accession>
<dbReference type="SUPFAM" id="SSF75005">
    <property type="entry name" value="Arabinanase/levansucrase/invertase"/>
    <property type="match status" value="1"/>
</dbReference>
<dbReference type="GO" id="GO:0016757">
    <property type="term" value="F:glycosyltransferase activity"/>
    <property type="evidence" value="ECO:0007669"/>
    <property type="project" value="UniProtKB-KW"/>
</dbReference>